<dbReference type="PANTHER" id="PTHR40836">
    <property type="entry name" value="RB1-INDUCIBLE COILED-COIL PROTEIN"/>
    <property type="match status" value="1"/>
</dbReference>
<accession>A0A9I9D699</accession>
<organism evidence="3">
    <name type="scientific">Cucumis melo</name>
    <name type="common">Muskmelon</name>
    <dbReference type="NCBI Taxonomy" id="3656"/>
    <lineage>
        <taxon>Eukaryota</taxon>
        <taxon>Viridiplantae</taxon>
        <taxon>Streptophyta</taxon>
        <taxon>Embryophyta</taxon>
        <taxon>Tracheophyta</taxon>
        <taxon>Spermatophyta</taxon>
        <taxon>Magnoliopsida</taxon>
        <taxon>eudicotyledons</taxon>
        <taxon>Gunneridae</taxon>
        <taxon>Pentapetalae</taxon>
        <taxon>rosids</taxon>
        <taxon>fabids</taxon>
        <taxon>Cucurbitales</taxon>
        <taxon>Cucurbitaceae</taxon>
        <taxon>Benincaseae</taxon>
        <taxon>Cucumis</taxon>
    </lineage>
</organism>
<sequence length="994" mass="113776">MVVIQAAWEAYYILLTLITEAWPRKFLIKRDVVVNLHFAAGLETPRNSLELQMESSQNYCAVEEIPEACNQEIESNGINTHRVYSINELINHYQKSQNYLTCSFDSSDTLVSMLNSLCNKNYLKKRAKSTLALRLVTTLRTQKKYFEYSYQIDEVFSDKDYLKNEASMKKLIDREISTRTNVKHNGPSIVARLMGMDMLPLDAKDVVELSDKRHNSKGVKTSNKESNGRGLHFLASSKSNHSKQMDLHSSYHDNDKDADRDDWSSDQKMGKSHRREHPQEEELQKFKKEFEAWQAARFRECSRVIEVSSINRRSLKQEDLAKEKITINANTRRTSSQKVSAEPKGSTVEMKSYRSIGLDDCVKRETFPAEQRGTFSLRSKSMDADFEHPCLISYDQKDKSHGPTKIVILKPGPDKMCVHEEHWKNSSGNLGERVSIEDFLDEVKERLRCELQGKTFKKGYTVRGSGIETPYSERPSHRRQIAQNIATQVRDSVTRDIGINLLRSESTRSYNSEVQFIGLDSPEFVNKDTRRLLSERLRNVRSKDPDLDSGSSRSSVCDHERVMNQVETTLTNGKHTDYWEVLRDAEEIQTRSFRHEANQNEVLPKELSPRNLTRSLSAPVSGTSFGKLLLEDRHILTGVHIQRKHEAGDHVAMSSKKQKKERFNFKEKVSNFRYNFTLRGKLFGRKTQSISGLHSANLYSSKDILSGPTVVMNSGERHERENFTEVPPSPASVCSSVQEEFWKLSDHQSPISTSDVTPREEKCVSQLILVDCFSYISGLTGCIELRRQLNQLDSDDIEDKVEQQPVESEITKLEDPAEAYIRDLLIVSGMYDGSTDNNFTRNNAATKPISDAIFEEVEEAYRKSETKNEIIGKEQSENSVDHKMLFDLLNEALPIVLAPCLTLSKFKRKVINSSMPPRPLFGKKLLDPVWDVIRKFIHPSTDRSYYLLDGVMARDLNSTPWSSLVDDEVNTTGREVEALIMKDLVEEIVKDLLK</sequence>
<proteinExistence type="predicted"/>
<dbReference type="AlphaFoldDB" id="A0A9I9D699"/>
<dbReference type="PANTHER" id="PTHR40836:SF4">
    <property type="entry name" value="RB1-INDUCIBLE COILED-COIL PROTEIN"/>
    <property type="match status" value="1"/>
</dbReference>
<dbReference type="Pfam" id="PF14309">
    <property type="entry name" value="DUF4378"/>
    <property type="match status" value="1"/>
</dbReference>
<name>A0A9I9D699_CUCME</name>
<evidence type="ECO:0000313" key="3">
    <source>
        <dbReference type="EnsemblPlants" id="MELO3C013726.2.1"/>
    </source>
</evidence>
<reference evidence="3" key="1">
    <citation type="submission" date="2023-03" db="UniProtKB">
        <authorList>
            <consortium name="EnsemblPlants"/>
        </authorList>
    </citation>
    <scope>IDENTIFICATION</scope>
</reference>
<dbReference type="EnsemblPlants" id="MELO3C013726.2.1">
    <property type="protein sequence ID" value="MELO3C013726.2.1"/>
    <property type="gene ID" value="MELO3C013726.2"/>
</dbReference>
<evidence type="ECO:0000256" key="1">
    <source>
        <dbReference type="SAM" id="MobiDB-lite"/>
    </source>
</evidence>
<dbReference type="InterPro" id="IPR025486">
    <property type="entry name" value="DUF4378"/>
</dbReference>
<feature type="domain" description="DUF4378" evidence="2">
    <location>
        <begin position="819"/>
        <end position="987"/>
    </location>
</feature>
<dbReference type="Gramene" id="MELO3C013726.2.1">
    <property type="protein sequence ID" value="MELO3C013726.2.1"/>
    <property type="gene ID" value="MELO3C013726.2"/>
</dbReference>
<feature type="compositionally biased region" description="Basic and acidic residues" evidence="1">
    <location>
        <begin position="243"/>
        <end position="269"/>
    </location>
</feature>
<feature type="region of interest" description="Disordered" evidence="1">
    <location>
        <begin position="210"/>
        <end position="283"/>
    </location>
</feature>
<protein>
    <recommendedName>
        <fullName evidence="2">DUF4378 domain-containing protein</fullName>
    </recommendedName>
</protein>
<evidence type="ECO:0000259" key="2">
    <source>
        <dbReference type="Pfam" id="PF14309"/>
    </source>
</evidence>